<dbReference type="RefSeq" id="WP_173680217.1">
    <property type="nucleotide sequence ID" value="NZ_JAAZWO010000003.1"/>
</dbReference>
<comment type="caution">
    <text evidence="2">The sequence shown here is derived from an EMBL/GenBank/DDBJ whole genome shotgun (WGS) entry which is preliminary data.</text>
</comment>
<keyword evidence="1" id="KW-0812">Transmembrane</keyword>
<evidence type="ECO:0000313" key="3">
    <source>
        <dbReference type="Proteomes" id="UP000563151"/>
    </source>
</evidence>
<evidence type="ECO:0000313" key="2">
    <source>
        <dbReference type="EMBL" id="MBC2396809.1"/>
    </source>
</evidence>
<protein>
    <submittedName>
        <fullName evidence="2">Uncharacterized protein</fullName>
    </submittedName>
</protein>
<evidence type="ECO:0000256" key="1">
    <source>
        <dbReference type="SAM" id="Phobius"/>
    </source>
</evidence>
<proteinExistence type="predicted"/>
<keyword evidence="3" id="KW-1185">Reference proteome</keyword>
<feature type="transmembrane region" description="Helical" evidence="1">
    <location>
        <begin position="36"/>
        <end position="52"/>
    </location>
</feature>
<gene>
    <name evidence="2" type="ORF">HGG79_03305</name>
</gene>
<feature type="transmembrane region" description="Helical" evidence="1">
    <location>
        <begin position="72"/>
        <end position="90"/>
    </location>
</feature>
<dbReference type="Proteomes" id="UP000563151">
    <property type="component" value="Unassembled WGS sequence"/>
</dbReference>
<feature type="transmembrane region" description="Helical" evidence="1">
    <location>
        <begin position="6"/>
        <end position="29"/>
    </location>
</feature>
<reference evidence="2 3" key="1">
    <citation type="submission" date="2020-04" db="EMBL/GenBank/DDBJ databases">
        <title>Genomic insights into acetone-butanol-ethanol (ABE) fermentation by sequencing solventogenic clostridia strains.</title>
        <authorList>
            <person name="Brown S."/>
        </authorList>
    </citation>
    <scope>NUCLEOTIDE SEQUENCE [LARGE SCALE GENOMIC DNA]</scope>
    <source>
        <strain evidence="2 3">DJ011</strain>
    </source>
</reference>
<keyword evidence="1" id="KW-1133">Transmembrane helix</keyword>
<name>A0A923E9A9_CLOTT</name>
<accession>A0A923E9A9</accession>
<feature type="transmembrane region" description="Helical" evidence="1">
    <location>
        <begin position="102"/>
        <end position="122"/>
    </location>
</feature>
<keyword evidence="1" id="KW-0472">Membrane</keyword>
<sequence>MGIALSIINLVLIIFSILLGYLISLSFIYPKIKDDFKFLVTLYSIYIIFYVANKSFRVLFLNIDLFHKLLKLLSVFIIPIVIISSLYSVIKEHSKNSINFLMFLNIMSFIAASVLIVVSFYMDTTYKLTVISVGVYTILFSILSFCNLILLKRKLKEASSLH</sequence>
<dbReference type="AlphaFoldDB" id="A0A923E9A9"/>
<organism evidence="2 3">
    <name type="scientific">Clostridium tetanomorphum</name>
    <dbReference type="NCBI Taxonomy" id="1553"/>
    <lineage>
        <taxon>Bacteria</taxon>
        <taxon>Bacillati</taxon>
        <taxon>Bacillota</taxon>
        <taxon>Clostridia</taxon>
        <taxon>Eubacteriales</taxon>
        <taxon>Clostridiaceae</taxon>
        <taxon>Clostridium</taxon>
    </lineage>
</organism>
<feature type="transmembrane region" description="Helical" evidence="1">
    <location>
        <begin position="128"/>
        <end position="151"/>
    </location>
</feature>
<dbReference type="EMBL" id="JAAZWO010000003">
    <property type="protein sequence ID" value="MBC2396809.1"/>
    <property type="molecule type" value="Genomic_DNA"/>
</dbReference>